<accession>A0A091BUJ1</accession>
<dbReference type="EMBL" id="AUZH01000026">
    <property type="protein sequence ID" value="KFN87412.1"/>
    <property type="molecule type" value="Genomic_DNA"/>
</dbReference>
<proteinExistence type="predicted"/>
<sequence length="123" mass="13811">MMRKKSIKSETTHNGTLNTPVEFCSTKVASGLHKHGTTNKVEYKAWAEIYSSSLKDIEILKSRGVKKSVTIIIRDPYGAYQTDNKHVVMIHSPRYAGVVWKIEDIRPKGGYITFLLNGDNDGV</sequence>
<gene>
    <name evidence="1" type="ORF">H702_07025</name>
</gene>
<name>A0A091BUJ1_STREI</name>
<evidence type="ECO:0000313" key="2">
    <source>
        <dbReference type="Proteomes" id="UP000029382"/>
    </source>
</evidence>
<reference evidence="1 2" key="1">
    <citation type="journal article" date="2014" name="Genome Announc.">
        <title>Draft Genome Sequences of Streptococcus bovis Strains ATCC 33317 and JB1.</title>
        <authorList>
            <person name="Benahmed F.H."/>
            <person name="Gopinath G.R."/>
            <person name="Harbottle H."/>
            <person name="Cotta M.A."/>
            <person name="Luo Y."/>
            <person name="Henderson C."/>
            <person name="Teri P."/>
            <person name="Soppet D."/>
            <person name="Rasmussen M."/>
            <person name="Whitehead T.R."/>
            <person name="Davidson M."/>
        </authorList>
    </citation>
    <scope>NUCLEOTIDE SEQUENCE [LARGE SCALE GENOMIC DNA]</scope>
    <source>
        <strain evidence="1 2">JB1</strain>
    </source>
</reference>
<dbReference type="Proteomes" id="UP000029382">
    <property type="component" value="Unassembled WGS sequence"/>
</dbReference>
<evidence type="ECO:0000313" key="1">
    <source>
        <dbReference type="EMBL" id="KFN87412.1"/>
    </source>
</evidence>
<evidence type="ECO:0008006" key="3">
    <source>
        <dbReference type="Google" id="ProtNLM"/>
    </source>
</evidence>
<dbReference type="AlphaFoldDB" id="A0A091BUJ1"/>
<organism evidence="1 2">
    <name type="scientific">Streptococcus equinus JB1</name>
    <dbReference type="NCBI Taxonomy" id="1294274"/>
    <lineage>
        <taxon>Bacteria</taxon>
        <taxon>Bacillati</taxon>
        <taxon>Bacillota</taxon>
        <taxon>Bacilli</taxon>
        <taxon>Lactobacillales</taxon>
        <taxon>Streptococcaceae</taxon>
        <taxon>Streptococcus</taxon>
    </lineage>
</organism>
<protein>
    <recommendedName>
        <fullName evidence="3">Phage head-tail adapter protein</fullName>
    </recommendedName>
</protein>
<comment type="caution">
    <text evidence="1">The sequence shown here is derived from an EMBL/GenBank/DDBJ whole genome shotgun (WGS) entry which is preliminary data.</text>
</comment>